<name>A0A8S3VYV9_PARAO</name>
<accession>A0A8S3VYV9</accession>
<dbReference type="Proteomes" id="UP000691718">
    <property type="component" value="Unassembled WGS sequence"/>
</dbReference>
<comment type="caution">
    <text evidence="1">The sequence shown here is derived from an EMBL/GenBank/DDBJ whole genome shotgun (WGS) entry which is preliminary data.</text>
</comment>
<protein>
    <submittedName>
        <fullName evidence="1">(apollo) hypothetical protein</fullName>
    </submittedName>
</protein>
<reference evidence="1" key="1">
    <citation type="submission" date="2021-04" db="EMBL/GenBank/DDBJ databases">
        <authorList>
            <person name="Tunstrom K."/>
        </authorList>
    </citation>
    <scope>NUCLEOTIDE SEQUENCE</scope>
</reference>
<evidence type="ECO:0000313" key="1">
    <source>
        <dbReference type="EMBL" id="CAG4932110.1"/>
    </source>
</evidence>
<sequence length="95" mass="10902">MQVVLVVCRVVAKPSRLLRRGKFDCGGSFQYSETVLQSEEREEDVLAGSHRTQTPSHRHQHYTINLRERVQGCSMHLLLRHLPAGDGYYQPRDLG</sequence>
<dbReference type="AlphaFoldDB" id="A0A8S3VYV9"/>
<proteinExistence type="predicted"/>
<evidence type="ECO:0000313" key="2">
    <source>
        <dbReference type="Proteomes" id="UP000691718"/>
    </source>
</evidence>
<dbReference type="EMBL" id="CAJQZP010000008">
    <property type="protein sequence ID" value="CAG4932110.1"/>
    <property type="molecule type" value="Genomic_DNA"/>
</dbReference>
<gene>
    <name evidence="1" type="ORF">PAPOLLO_LOCUS506</name>
</gene>
<organism evidence="1 2">
    <name type="scientific">Parnassius apollo</name>
    <name type="common">Apollo butterfly</name>
    <name type="synonym">Papilio apollo</name>
    <dbReference type="NCBI Taxonomy" id="110799"/>
    <lineage>
        <taxon>Eukaryota</taxon>
        <taxon>Metazoa</taxon>
        <taxon>Ecdysozoa</taxon>
        <taxon>Arthropoda</taxon>
        <taxon>Hexapoda</taxon>
        <taxon>Insecta</taxon>
        <taxon>Pterygota</taxon>
        <taxon>Neoptera</taxon>
        <taxon>Endopterygota</taxon>
        <taxon>Lepidoptera</taxon>
        <taxon>Glossata</taxon>
        <taxon>Ditrysia</taxon>
        <taxon>Papilionoidea</taxon>
        <taxon>Papilionidae</taxon>
        <taxon>Parnassiinae</taxon>
        <taxon>Parnassini</taxon>
        <taxon>Parnassius</taxon>
        <taxon>Parnassius</taxon>
    </lineage>
</organism>
<keyword evidence="2" id="KW-1185">Reference proteome</keyword>